<dbReference type="PROSITE" id="PS51257">
    <property type="entry name" value="PROKAR_LIPOPROTEIN"/>
    <property type="match status" value="1"/>
</dbReference>
<evidence type="ECO:0000256" key="2">
    <source>
        <dbReference type="ARBA" id="ARBA00006275"/>
    </source>
</evidence>
<dbReference type="EMBL" id="FNRA01000003">
    <property type="protein sequence ID" value="SEA45113.1"/>
    <property type="molecule type" value="Genomic_DNA"/>
</dbReference>
<evidence type="ECO:0000259" key="7">
    <source>
        <dbReference type="Pfam" id="PF14322"/>
    </source>
</evidence>
<evidence type="ECO:0000256" key="3">
    <source>
        <dbReference type="ARBA" id="ARBA00022729"/>
    </source>
</evidence>
<dbReference type="InterPro" id="IPR012944">
    <property type="entry name" value="SusD_RagB_dom"/>
</dbReference>
<name>A0A1H4BAD7_9SPHI</name>
<evidence type="ECO:0000256" key="5">
    <source>
        <dbReference type="ARBA" id="ARBA00023237"/>
    </source>
</evidence>
<keyword evidence="4" id="KW-0472">Membrane</keyword>
<dbReference type="RefSeq" id="WP_090555901.1">
    <property type="nucleotide sequence ID" value="NZ_FNRA01000003.1"/>
</dbReference>
<dbReference type="InterPro" id="IPR011990">
    <property type="entry name" value="TPR-like_helical_dom_sf"/>
</dbReference>
<keyword evidence="5" id="KW-0998">Cell outer membrane</keyword>
<dbReference type="GO" id="GO:0009279">
    <property type="term" value="C:cell outer membrane"/>
    <property type="evidence" value="ECO:0007669"/>
    <property type="project" value="UniProtKB-SubCell"/>
</dbReference>
<dbReference type="Pfam" id="PF14322">
    <property type="entry name" value="SusD-like_3"/>
    <property type="match status" value="1"/>
</dbReference>
<comment type="subcellular location">
    <subcellularLocation>
        <location evidence="1">Cell outer membrane</location>
    </subcellularLocation>
</comment>
<dbReference type="InterPro" id="IPR033985">
    <property type="entry name" value="SusD-like_N"/>
</dbReference>
<evidence type="ECO:0000259" key="6">
    <source>
        <dbReference type="Pfam" id="PF07980"/>
    </source>
</evidence>
<dbReference type="STRING" id="425514.SAMN05443550_103268"/>
<sequence length="558" mass="62360">MKKLLTISILLILGTVSCKKDFLTEKPISFLSSSNAFITYKDFTASMIDLYVLTRSEFYSSGESRPFDYLYGTDLVFDGEPSTDRHTNMIAAYNPTGNITKDHWSRLYKIVAESNTIIARMPASELTDAQKTLVEAHARFFRGLAYRTLTYLYGGVPLSLEEVSTPKTDYVRATKDECLAQVITDLTFAVTNLPAITAVRDGEISNVAASHLLAEVYLAAGKYQDAVDAATTVIGNANLTLMKTRFGSRSTVTPGDVYWDLFQQKNQNRSTYSNREGIWVVQFETDIIGGSVLSTTRDSSYMLERHHAPSVRDIFVNSAGTTTSVPTFLWPNNDYSGGRGIGWAVSTAYFMNDIWQSDFKNDIRNANNNFVRDYICNNRASDMYGKTISTSNPPKGITVPSRAFYAYQTKCTTPFDHPSNLIQDAATGLLKPAAGATFTDQYMFRLAETYLLRAEAYMRLNNLGNAAADINVVRARANASPVAAASVNIDYILDERMRELGVEEKRRLTLGRLGLLYDRVKKCNPYYKDMLPTYNLWPIPSSEIERNKDATLAQNPGY</sequence>
<evidence type="ECO:0000313" key="8">
    <source>
        <dbReference type="EMBL" id="SEA45113.1"/>
    </source>
</evidence>
<evidence type="ECO:0000313" key="9">
    <source>
        <dbReference type="Proteomes" id="UP000198850"/>
    </source>
</evidence>
<dbReference type="Pfam" id="PF07980">
    <property type="entry name" value="SusD_RagB"/>
    <property type="match status" value="1"/>
</dbReference>
<keyword evidence="9" id="KW-1185">Reference proteome</keyword>
<feature type="domain" description="RagB/SusD" evidence="6">
    <location>
        <begin position="440"/>
        <end position="558"/>
    </location>
</feature>
<dbReference type="Proteomes" id="UP000198850">
    <property type="component" value="Unassembled WGS sequence"/>
</dbReference>
<proteinExistence type="inferred from homology"/>
<organism evidence="8 9">
    <name type="scientific">Pedobacter hartonius</name>
    <dbReference type="NCBI Taxonomy" id="425514"/>
    <lineage>
        <taxon>Bacteria</taxon>
        <taxon>Pseudomonadati</taxon>
        <taxon>Bacteroidota</taxon>
        <taxon>Sphingobacteriia</taxon>
        <taxon>Sphingobacteriales</taxon>
        <taxon>Sphingobacteriaceae</taxon>
        <taxon>Pedobacter</taxon>
    </lineage>
</organism>
<protein>
    <submittedName>
        <fullName evidence="8">Starch-binding associating with outer membrane</fullName>
    </submittedName>
</protein>
<evidence type="ECO:0000256" key="4">
    <source>
        <dbReference type="ARBA" id="ARBA00023136"/>
    </source>
</evidence>
<keyword evidence="3" id="KW-0732">Signal</keyword>
<dbReference type="SUPFAM" id="SSF48452">
    <property type="entry name" value="TPR-like"/>
    <property type="match status" value="1"/>
</dbReference>
<evidence type="ECO:0000256" key="1">
    <source>
        <dbReference type="ARBA" id="ARBA00004442"/>
    </source>
</evidence>
<dbReference type="OrthoDB" id="5694214at2"/>
<reference evidence="8 9" key="1">
    <citation type="submission" date="2016-10" db="EMBL/GenBank/DDBJ databases">
        <authorList>
            <person name="de Groot N.N."/>
        </authorList>
    </citation>
    <scope>NUCLEOTIDE SEQUENCE [LARGE SCALE GENOMIC DNA]</scope>
    <source>
        <strain evidence="8 9">DSM 19033</strain>
    </source>
</reference>
<dbReference type="Gene3D" id="1.25.40.390">
    <property type="match status" value="1"/>
</dbReference>
<gene>
    <name evidence="8" type="ORF">SAMN05443550_103268</name>
</gene>
<feature type="domain" description="SusD-like N-terminal" evidence="7">
    <location>
        <begin position="92"/>
        <end position="218"/>
    </location>
</feature>
<comment type="similarity">
    <text evidence="2">Belongs to the SusD family.</text>
</comment>
<dbReference type="AlphaFoldDB" id="A0A1H4BAD7"/>
<accession>A0A1H4BAD7</accession>